<feature type="transmembrane region" description="Helical" evidence="1">
    <location>
        <begin position="20"/>
        <end position="38"/>
    </location>
</feature>
<proteinExistence type="predicted"/>
<name>A0A239LA02_EKHLU</name>
<dbReference type="Proteomes" id="UP000198393">
    <property type="component" value="Unassembled WGS sequence"/>
</dbReference>
<keyword evidence="1" id="KW-0472">Membrane</keyword>
<reference evidence="2 3" key="1">
    <citation type="submission" date="2017-06" db="EMBL/GenBank/DDBJ databases">
        <authorList>
            <person name="Kim H.J."/>
            <person name="Triplett B.A."/>
        </authorList>
    </citation>
    <scope>NUCLEOTIDE SEQUENCE [LARGE SCALE GENOMIC DNA]</scope>
    <source>
        <strain evidence="2 3">DSM 19307</strain>
    </source>
</reference>
<dbReference type="EMBL" id="FZPD01000005">
    <property type="protein sequence ID" value="SNT27456.1"/>
    <property type="molecule type" value="Genomic_DNA"/>
</dbReference>
<evidence type="ECO:0000256" key="1">
    <source>
        <dbReference type="SAM" id="Phobius"/>
    </source>
</evidence>
<gene>
    <name evidence="2" type="ORF">SAMN05421640_3105</name>
</gene>
<dbReference type="AlphaFoldDB" id="A0A239LA02"/>
<organism evidence="2 3">
    <name type="scientific">Ekhidna lutea</name>
    <dbReference type="NCBI Taxonomy" id="447679"/>
    <lineage>
        <taxon>Bacteria</taxon>
        <taxon>Pseudomonadati</taxon>
        <taxon>Bacteroidota</taxon>
        <taxon>Cytophagia</taxon>
        <taxon>Cytophagales</taxon>
        <taxon>Reichenbachiellaceae</taxon>
        <taxon>Ekhidna</taxon>
    </lineage>
</organism>
<sequence length="63" mass="7332">MLKFIKHHMETIAGIEIYPVISFVIFFVFFIALTIYVLKVDKKLFNDISNIPLDSNDTDHEDA</sequence>
<dbReference type="RefSeq" id="WP_089357785.1">
    <property type="nucleotide sequence ID" value="NZ_FZPD01000005.1"/>
</dbReference>
<evidence type="ECO:0000313" key="2">
    <source>
        <dbReference type="EMBL" id="SNT27456.1"/>
    </source>
</evidence>
<keyword evidence="1" id="KW-0812">Transmembrane</keyword>
<keyword evidence="3" id="KW-1185">Reference proteome</keyword>
<evidence type="ECO:0000313" key="3">
    <source>
        <dbReference type="Proteomes" id="UP000198393"/>
    </source>
</evidence>
<evidence type="ECO:0008006" key="4">
    <source>
        <dbReference type="Google" id="ProtNLM"/>
    </source>
</evidence>
<dbReference type="OrthoDB" id="965798at2"/>
<keyword evidence="1" id="KW-1133">Transmembrane helix</keyword>
<accession>A0A239LA02</accession>
<protein>
    <recommendedName>
        <fullName evidence="4">Cbb3-type cytochrome oxidase component FixQ</fullName>
    </recommendedName>
</protein>